<protein>
    <recommendedName>
        <fullName evidence="2">DUF7025 domain-containing protein</fullName>
    </recommendedName>
</protein>
<sequence>MRTFSQCFAYTQHSQKCLKYVEIEIEVDKDEDKNNEEEYNSEMDTRNNQSSEYKNNEVEDVVDIFATSFYHKIMPYKIWVKYGDGQSVKVIFNEGDVDDLKKSIKNELPEQFKNISLSQITLHKQGEEVDLDPELKVDERFVNNSKTPVQIFVKSHVDDKVHKEDWRWPCYEEKVDERWGGKVRNPMFNTQKQGFNPPFKVVYFVYKKLFKTYLELSSQPLIEYLQDVFRDASNNNIFNETPSVEAQDLFHVMPVLEKKHDEVSFKMLWAFYTAGLEVYYHCNMSNQQIGGTISSAKVKVERSNKKEVLIFQIKIKVVDYDGHGFKYCSVTRNIEEFEGDRNFSDLPVVSLDYAEKSNYLKGLINENGKLFFDLAKGTHYKSYEGSLMRWKQVGGCLVVEKIKANGRVMINQQSFATMNPDYPMYNASPPNKCDIELLGENGYLKKNDEYFAPALVYGFSFALKVWGQFNVSNVKEIIFSIDAFNDLVMIPEKKDILKGLLEQHIINNNKGVNSIAQVK</sequence>
<dbReference type="PANTHER" id="PTHR46411:SF3">
    <property type="entry name" value="AAA+ ATPASE DOMAIN-CONTAINING PROTEIN"/>
    <property type="match status" value="1"/>
</dbReference>
<feature type="compositionally biased region" description="Acidic residues" evidence="1">
    <location>
        <begin position="31"/>
        <end position="41"/>
    </location>
</feature>
<name>A0A2Z6R7I6_9GLOM</name>
<dbReference type="STRING" id="94130.A0A2Z6R7I6"/>
<gene>
    <name evidence="3" type="ORF">RclHR1_28580001</name>
</gene>
<keyword evidence="4" id="KW-1185">Reference proteome</keyword>
<dbReference type="Proteomes" id="UP000247702">
    <property type="component" value="Unassembled WGS sequence"/>
</dbReference>
<dbReference type="Pfam" id="PF22942">
    <property type="entry name" value="DUF7025"/>
    <property type="match status" value="1"/>
</dbReference>
<organism evidence="3 4">
    <name type="scientific">Rhizophagus clarus</name>
    <dbReference type="NCBI Taxonomy" id="94130"/>
    <lineage>
        <taxon>Eukaryota</taxon>
        <taxon>Fungi</taxon>
        <taxon>Fungi incertae sedis</taxon>
        <taxon>Mucoromycota</taxon>
        <taxon>Glomeromycotina</taxon>
        <taxon>Glomeromycetes</taxon>
        <taxon>Glomerales</taxon>
        <taxon>Glomeraceae</taxon>
        <taxon>Rhizophagus</taxon>
    </lineage>
</organism>
<feature type="region of interest" description="Disordered" evidence="1">
    <location>
        <begin position="31"/>
        <end position="53"/>
    </location>
</feature>
<dbReference type="AlphaFoldDB" id="A0A2Z6R7I6"/>
<accession>A0A2Z6R7I6</accession>
<proteinExistence type="predicted"/>
<evidence type="ECO:0000313" key="3">
    <source>
        <dbReference type="EMBL" id="GBB96862.1"/>
    </source>
</evidence>
<evidence type="ECO:0000313" key="4">
    <source>
        <dbReference type="Proteomes" id="UP000247702"/>
    </source>
</evidence>
<dbReference type="InterPro" id="IPR054289">
    <property type="entry name" value="DUF7025"/>
</dbReference>
<evidence type="ECO:0000256" key="1">
    <source>
        <dbReference type="SAM" id="MobiDB-lite"/>
    </source>
</evidence>
<comment type="caution">
    <text evidence="3">The sequence shown here is derived from an EMBL/GenBank/DDBJ whole genome shotgun (WGS) entry which is preliminary data.</text>
</comment>
<feature type="domain" description="DUF7025" evidence="2">
    <location>
        <begin position="258"/>
        <end position="354"/>
    </location>
</feature>
<dbReference type="PANTHER" id="PTHR46411">
    <property type="entry name" value="FAMILY ATPASE, PUTATIVE-RELATED"/>
    <property type="match status" value="1"/>
</dbReference>
<evidence type="ECO:0000259" key="2">
    <source>
        <dbReference type="Pfam" id="PF22942"/>
    </source>
</evidence>
<reference evidence="3 4" key="1">
    <citation type="submission" date="2017-11" db="EMBL/GenBank/DDBJ databases">
        <title>The genome of Rhizophagus clarus HR1 reveals common genetic basis of auxotrophy among arbuscular mycorrhizal fungi.</title>
        <authorList>
            <person name="Kobayashi Y."/>
        </authorList>
    </citation>
    <scope>NUCLEOTIDE SEQUENCE [LARGE SCALE GENOMIC DNA]</scope>
    <source>
        <strain evidence="3 4">HR1</strain>
    </source>
</reference>
<dbReference type="EMBL" id="BEXD01002066">
    <property type="protein sequence ID" value="GBB96862.1"/>
    <property type="molecule type" value="Genomic_DNA"/>
</dbReference>